<dbReference type="SUPFAM" id="SSF48452">
    <property type="entry name" value="TPR-like"/>
    <property type="match status" value="1"/>
</dbReference>
<organism evidence="1 2">
    <name type="scientific">Paralimibaculum aggregatum</name>
    <dbReference type="NCBI Taxonomy" id="3036245"/>
    <lineage>
        <taxon>Bacteria</taxon>
        <taxon>Pseudomonadati</taxon>
        <taxon>Pseudomonadota</taxon>
        <taxon>Alphaproteobacteria</taxon>
        <taxon>Rhodobacterales</taxon>
        <taxon>Paracoccaceae</taxon>
        <taxon>Paralimibaculum</taxon>
    </lineage>
</organism>
<dbReference type="RefSeq" id="WP_285672883.1">
    <property type="nucleotide sequence ID" value="NZ_BSYI01000027.1"/>
</dbReference>
<evidence type="ECO:0000313" key="2">
    <source>
        <dbReference type="Proteomes" id="UP001239909"/>
    </source>
</evidence>
<proteinExistence type="predicted"/>
<protein>
    <recommendedName>
        <fullName evidence="3">Adenylate cyclase</fullName>
    </recommendedName>
</protein>
<keyword evidence="2" id="KW-1185">Reference proteome</keyword>
<evidence type="ECO:0000313" key="1">
    <source>
        <dbReference type="EMBL" id="GMG83987.1"/>
    </source>
</evidence>
<dbReference type="EMBL" id="BSYI01000027">
    <property type="protein sequence ID" value="GMG83987.1"/>
    <property type="molecule type" value="Genomic_DNA"/>
</dbReference>
<dbReference type="InterPro" id="IPR011990">
    <property type="entry name" value="TPR-like_helical_dom_sf"/>
</dbReference>
<comment type="caution">
    <text evidence="1">The sequence shown here is derived from an EMBL/GenBank/DDBJ whole genome shotgun (WGS) entry which is preliminary data.</text>
</comment>
<accession>A0ABQ6LLA3</accession>
<sequence>MASPDPDTLSDRVRDGLERILASPDFEVTERNRRFLRYVVEETLEGRENRIKAYSIATCVFGRSAEFDPQIDPIVRIEARRLRRALEHYYLTGGVDDTVRITIPKGSYIATFEFPEIARSERAASGGEAAGTGGVRLCPPGPSIMVAPFDEEGASAAPGFARGFRRHLIVGLTRFTDLLVYGAETVQHADGERGAEGADRPVDVDFILEGSITVADGRILLETVLVDAHTGRFVWAESFDEEHHPAQWIALRDRVAASVVRTLAPPFGVIYSHRAKDIDGRPPDCLRAFEAVQLFYQYWRTFDNARFEEARRRLEEAVAREPDYAEAHACLSLLYTNASRFGLSLGKATFDPMERARRLAHRAVELAPRSSRSYHALGTVCWFSGDIEASFEALETGRVLNPHDTGILVELGSRHAVRCNWAQAVPLLQESYLRNPTQPSTYRMGFFLYHYMEGRHETALREVCRIEAPDIVYVPLVKLAVLARLGRMCEARATLGRLLAMHPGYPERAEADFRARSIHPEITAAVLGDLSAVIASAEKKVVNGLSAPAASR</sequence>
<evidence type="ECO:0008006" key="3">
    <source>
        <dbReference type="Google" id="ProtNLM"/>
    </source>
</evidence>
<dbReference type="Gene3D" id="1.25.40.10">
    <property type="entry name" value="Tetratricopeptide repeat domain"/>
    <property type="match status" value="1"/>
</dbReference>
<gene>
    <name evidence="1" type="ORF">LNKW23_32010</name>
</gene>
<reference evidence="1 2" key="1">
    <citation type="submission" date="2023-04" db="EMBL/GenBank/DDBJ databases">
        <title>Marinoamorphus aggregata gen. nov., sp. Nov., isolate from tissue of brittle star Ophioplocus japonicus.</title>
        <authorList>
            <person name="Kawano K."/>
            <person name="Sawayama S."/>
            <person name="Nakagawa S."/>
        </authorList>
    </citation>
    <scope>NUCLEOTIDE SEQUENCE [LARGE SCALE GENOMIC DNA]</scope>
    <source>
        <strain evidence="1 2">NKW23</strain>
    </source>
</reference>
<name>A0ABQ6LLA3_9RHOB</name>
<dbReference type="Proteomes" id="UP001239909">
    <property type="component" value="Unassembled WGS sequence"/>
</dbReference>